<sequence>MKKQFWYLMLFVFISIFFVSEKGPAAQKQDDVYQVQTSLESSYRTEMLIPKIIIKAIKKGKWEKITYPIPPTDVFVSIDGKTKYAIDHQMNIYDLKKKKVILILPSKVANQLSKDMKKLYKAHYGTLITWNEANKVLPKYSTFRVLDLDTGKTFKVQRRAGSYHADVQPLTHEDTKIMKQIYKGTWSWDRRAIIILSGEEKYAGSMHGMPHGQGALQNGFPGHFCIHFQDSITHKSRKMDHAHSIMIKKAAGEWLDHTEKLSPPEIVDAAVLSVHQHDWFILASILDDKNRELFRENIKTLEDIEVIKRVSDFPDTHDHDTKLYIPITVKLYFQKDSSGAESRMVTFKIYRASLEEPWTMDLKNLIDQLK</sequence>
<reference evidence="1 2" key="1">
    <citation type="submission" date="2021-10" db="EMBL/GenBank/DDBJ databases">
        <authorList>
            <person name="Criscuolo A."/>
        </authorList>
    </citation>
    <scope>NUCLEOTIDE SEQUENCE [LARGE SCALE GENOMIC DNA]</scope>
    <source>
        <strain evidence="2">CIP 111883</strain>
    </source>
</reference>
<evidence type="ECO:0000313" key="2">
    <source>
        <dbReference type="Proteomes" id="UP000789833"/>
    </source>
</evidence>
<keyword evidence="2" id="KW-1185">Reference proteome</keyword>
<comment type="caution">
    <text evidence="1">The sequence shown here is derived from an EMBL/GenBank/DDBJ whole genome shotgun (WGS) entry which is preliminary data.</text>
</comment>
<name>A0ABM8YPP0_9BACI</name>
<gene>
    <name evidence="1" type="ORF">BACCIP111883_02739</name>
</gene>
<dbReference type="Proteomes" id="UP000789833">
    <property type="component" value="Unassembled WGS sequence"/>
</dbReference>
<dbReference type="EMBL" id="CAKJTJ010000015">
    <property type="protein sequence ID" value="CAG9621948.1"/>
    <property type="molecule type" value="Genomic_DNA"/>
</dbReference>
<accession>A0ABM8YPP0</accession>
<protein>
    <submittedName>
        <fullName evidence="1">Uncharacterized protein</fullName>
    </submittedName>
</protein>
<proteinExistence type="predicted"/>
<evidence type="ECO:0000313" key="1">
    <source>
        <dbReference type="EMBL" id="CAG9621948.1"/>
    </source>
</evidence>
<dbReference type="RefSeq" id="WP_230501985.1">
    <property type="nucleotide sequence ID" value="NZ_CAKJTJ010000015.1"/>
</dbReference>
<organism evidence="1 2">
    <name type="scientific">Sutcliffiella rhizosphaerae</name>
    <dbReference type="NCBI Taxonomy" id="2880967"/>
    <lineage>
        <taxon>Bacteria</taxon>
        <taxon>Bacillati</taxon>
        <taxon>Bacillota</taxon>
        <taxon>Bacilli</taxon>
        <taxon>Bacillales</taxon>
        <taxon>Bacillaceae</taxon>
        <taxon>Sutcliffiella</taxon>
    </lineage>
</organism>